<keyword evidence="4 7" id="KW-0812">Transmembrane</keyword>
<dbReference type="Gene3D" id="1.20.1250.20">
    <property type="entry name" value="MFS general substrate transporter like domains"/>
    <property type="match status" value="2"/>
</dbReference>
<dbReference type="InterPro" id="IPR047200">
    <property type="entry name" value="MFS_YcaD-like"/>
</dbReference>
<reference evidence="9 12" key="2">
    <citation type="submission" date="2018-08" db="EMBL/GenBank/DDBJ databases">
        <title>Complete genome of the Arcobacter molluscorum type strain LMG 25693.</title>
        <authorList>
            <person name="Miller W.G."/>
            <person name="Yee E."/>
            <person name="Bono J.L."/>
        </authorList>
    </citation>
    <scope>NUCLEOTIDE SEQUENCE [LARGE SCALE GENOMIC DNA]</scope>
    <source>
        <strain evidence="9 12">CECT 7696</strain>
    </source>
</reference>
<evidence type="ECO:0000259" key="8">
    <source>
        <dbReference type="PROSITE" id="PS50850"/>
    </source>
</evidence>
<feature type="transmembrane region" description="Helical" evidence="7">
    <location>
        <begin position="102"/>
        <end position="123"/>
    </location>
</feature>
<keyword evidence="2" id="KW-0813">Transport</keyword>
<keyword evidence="3" id="KW-1003">Cell membrane</keyword>
<feature type="transmembrane region" description="Helical" evidence="7">
    <location>
        <begin position="357"/>
        <end position="374"/>
    </location>
</feature>
<keyword evidence="5 7" id="KW-1133">Transmembrane helix</keyword>
<evidence type="ECO:0000256" key="2">
    <source>
        <dbReference type="ARBA" id="ARBA00022448"/>
    </source>
</evidence>
<dbReference type="RefSeq" id="WP_099342265.1">
    <property type="nucleotide sequence ID" value="NZ_CP032098.1"/>
</dbReference>
<comment type="subcellular location">
    <subcellularLocation>
        <location evidence="1">Cell membrane</location>
        <topology evidence="1">Multi-pass membrane protein</topology>
    </subcellularLocation>
</comment>
<keyword evidence="6 7" id="KW-0472">Membrane</keyword>
<dbReference type="PANTHER" id="PTHR23521">
    <property type="entry name" value="TRANSPORTER MFS SUPERFAMILY"/>
    <property type="match status" value="1"/>
</dbReference>
<dbReference type="GO" id="GO:0005886">
    <property type="term" value="C:plasma membrane"/>
    <property type="evidence" value="ECO:0007669"/>
    <property type="project" value="UniProtKB-SubCell"/>
</dbReference>
<evidence type="ECO:0000256" key="3">
    <source>
        <dbReference type="ARBA" id="ARBA00022475"/>
    </source>
</evidence>
<dbReference type="PANTHER" id="PTHR23521:SF2">
    <property type="entry name" value="TRANSPORTER MFS SUPERFAMILY"/>
    <property type="match status" value="1"/>
</dbReference>
<dbReference type="InterPro" id="IPR005829">
    <property type="entry name" value="Sugar_transporter_CS"/>
</dbReference>
<dbReference type="SUPFAM" id="SSF103473">
    <property type="entry name" value="MFS general substrate transporter"/>
    <property type="match status" value="1"/>
</dbReference>
<evidence type="ECO:0000256" key="5">
    <source>
        <dbReference type="ARBA" id="ARBA00022989"/>
    </source>
</evidence>
<dbReference type="InterPro" id="IPR020846">
    <property type="entry name" value="MFS_dom"/>
</dbReference>
<feature type="transmembrane region" description="Helical" evidence="7">
    <location>
        <begin position="202"/>
        <end position="228"/>
    </location>
</feature>
<reference evidence="10 11" key="1">
    <citation type="submission" date="2017-09" db="EMBL/GenBank/DDBJ databases">
        <title>Arcobacter canalis sp. nov., a new species isolated from a water canal contaminated with urban sewage.</title>
        <authorList>
            <person name="Perez-Cataluna A."/>
            <person name="Salas-Masso N."/>
            <person name="Figueras M.J."/>
        </authorList>
    </citation>
    <scope>NUCLEOTIDE SEQUENCE [LARGE SCALE GENOMIC DNA]</scope>
    <source>
        <strain evidence="10 11">F98-3</strain>
    </source>
</reference>
<feature type="transmembrane region" description="Helical" evidence="7">
    <location>
        <begin position="77"/>
        <end position="96"/>
    </location>
</feature>
<sequence length="410" mass="45824">MSKKNRFSIMPISSLFFSITFLAIGYGMVLTFIGVYLKKNGINDISIGLINACFFLGAILSSIFSQSIISKVGHIRSYTNFAALMVITFLVQYLFFNEFLWGILRFIAGFCYFSILIVIESWLNEKSTTDIRGKVLAIYEIIFYLSTALGQLFLTIDNLSSSIFILGSILVLVSIPSIALTKIKEPKLLPFERYSLPKIYDIVPLATTTSFIGGIFIGSFFTMAPVYVLEKYQSVHVVSYFMITVILGGLLAEWPIGIVSDKYGRRKIIAIVSFITAITSSLFLFIGQDTKLLYICAFLLGLTIFSLYPLSLARANDVLNEDSDILEISRTLLFTYGLGSFVAPIIVGFLFKYYDNSIFILYAVIGIFLTFYSLSKKRVADDELSTFVNVPLASGADIAHLDPRVEENNN</sequence>
<feature type="transmembrane region" description="Helical" evidence="7">
    <location>
        <begin position="234"/>
        <end position="256"/>
    </location>
</feature>
<name>A0A2G1DIK8_9BACT</name>
<protein>
    <submittedName>
        <fullName evidence="10">MFS transporter</fullName>
    </submittedName>
    <submittedName>
        <fullName evidence="9">Major facilitator superfamily transporter</fullName>
    </submittedName>
</protein>
<feature type="transmembrane region" description="Helical" evidence="7">
    <location>
        <begin position="162"/>
        <end position="181"/>
    </location>
</feature>
<accession>A0A2G1DIK8</accession>
<feature type="transmembrane region" description="Helical" evidence="7">
    <location>
        <begin position="135"/>
        <end position="156"/>
    </location>
</feature>
<feature type="transmembrane region" description="Helical" evidence="7">
    <location>
        <begin position="12"/>
        <end position="33"/>
    </location>
</feature>
<evidence type="ECO:0000313" key="11">
    <source>
        <dbReference type="Proteomes" id="UP000221222"/>
    </source>
</evidence>
<evidence type="ECO:0000313" key="10">
    <source>
        <dbReference type="EMBL" id="PHO18343.1"/>
    </source>
</evidence>
<evidence type="ECO:0000313" key="9">
    <source>
        <dbReference type="EMBL" id="AXX91939.1"/>
    </source>
</evidence>
<feature type="transmembrane region" description="Helical" evidence="7">
    <location>
        <begin position="292"/>
        <end position="310"/>
    </location>
</feature>
<dbReference type="InterPro" id="IPR011701">
    <property type="entry name" value="MFS"/>
</dbReference>
<dbReference type="PROSITE" id="PS00216">
    <property type="entry name" value="SUGAR_TRANSPORT_1"/>
    <property type="match status" value="1"/>
</dbReference>
<evidence type="ECO:0000256" key="4">
    <source>
        <dbReference type="ARBA" id="ARBA00022692"/>
    </source>
</evidence>
<dbReference type="Pfam" id="PF07690">
    <property type="entry name" value="MFS_1"/>
    <property type="match status" value="1"/>
</dbReference>
<dbReference type="EMBL" id="CP032098">
    <property type="protein sequence ID" value="AXX91939.1"/>
    <property type="molecule type" value="Genomic_DNA"/>
</dbReference>
<dbReference type="EMBL" id="NXFY01000007">
    <property type="protein sequence ID" value="PHO18343.1"/>
    <property type="molecule type" value="Genomic_DNA"/>
</dbReference>
<dbReference type="InterPro" id="IPR036259">
    <property type="entry name" value="MFS_trans_sf"/>
</dbReference>
<dbReference type="PROSITE" id="PS50850">
    <property type="entry name" value="MFS"/>
    <property type="match status" value="1"/>
</dbReference>
<feature type="transmembrane region" description="Helical" evidence="7">
    <location>
        <begin position="331"/>
        <end position="351"/>
    </location>
</feature>
<dbReference type="Proteomes" id="UP000221222">
    <property type="component" value="Unassembled WGS sequence"/>
</dbReference>
<feature type="transmembrane region" description="Helical" evidence="7">
    <location>
        <begin position="45"/>
        <end position="65"/>
    </location>
</feature>
<dbReference type="GO" id="GO:0022857">
    <property type="term" value="F:transmembrane transporter activity"/>
    <property type="evidence" value="ECO:0007669"/>
    <property type="project" value="InterPro"/>
</dbReference>
<evidence type="ECO:0000256" key="7">
    <source>
        <dbReference type="SAM" id="Phobius"/>
    </source>
</evidence>
<gene>
    <name evidence="9" type="ORF">AMOL_0948</name>
    <name evidence="10" type="ORF">CPU12_06375</name>
</gene>
<feature type="domain" description="Major facilitator superfamily (MFS) profile" evidence="8">
    <location>
        <begin position="202"/>
        <end position="410"/>
    </location>
</feature>
<dbReference type="AlphaFoldDB" id="A0A2G1DIK8"/>
<evidence type="ECO:0000256" key="6">
    <source>
        <dbReference type="ARBA" id="ARBA00023136"/>
    </source>
</evidence>
<feature type="transmembrane region" description="Helical" evidence="7">
    <location>
        <begin position="268"/>
        <end position="286"/>
    </location>
</feature>
<dbReference type="CDD" id="cd17477">
    <property type="entry name" value="MFS_YcaD_like"/>
    <property type="match status" value="1"/>
</dbReference>
<dbReference type="KEGG" id="amol:AMOL_0948"/>
<organism evidence="10 11">
    <name type="scientific">Malaciobacter molluscorum LMG 25693</name>
    <dbReference type="NCBI Taxonomy" id="870501"/>
    <lineage>
        <taxon>Bacteria</taxon>
        <taxon>Pseudomonadati</taxon>
        <taxon>Campylobacterota</taxon>
        <taxon>Epsilonproteobacteria</taxon>
        <taxon>Campylobacterales</taxon>
        <taxon>Arcobacteraceae</taxon>
        <taxon>Malaciobacter</taxon>
    </lineage>
</organism>
<evidence type="ECO:0000256" key="1">
    <source>
        <dbReference type="ARBA" id="ARBA00004651"/>
    </source>
</evidence>
<proteinExistence type="predicted"/>
<keyword evidence="11" id="KW-1185">Reference proteome</keyword>
<evidence type="ECO:0000313" key="12">
    <source>
        <dbReference type="Proteomes" id="UP000262712"/>
    </source>
</evidence>
<dbReference type="Proteomes" id="UP000262712">
    <property type="component" value="Chromosome"/>
</dbReference>